<evidence type="ECO:0000313" key="4">
    <source>
        <dbReference type="Proteomes" id="UP000001168"/>
    </source>
</evidence>
<name>Q5WI69_SHOC1</name>
<dbReference type="PANTHER" id="PTHR21064:SF6">
    <property type="entry name" value="AMINOGLYCOSIDE PHOSPHOTRANSFERASE DOMAIN-CONTAINING PROTEIN"/>
    <property type="match status" value="1"/>
</dbReference>
<dbReference type="KEGG" id="bcl:ABC1398"/>
<dbReference type="RefSeq" id="WP_011246248.1">
    <property type="nucleotide sequence ID" value="NC_006582.1"/>
</dbReference>
<dbReference type="SUPFAM" id="SSF56112">
    <property type="entry name" value="Protein kinase-like (PK-like)"/>
    <property type="match status" value="1"/>
</dbReference>
<reference evidence="3 4" key="1">
    <citation type="journal article" date="1994" name="J. Ferment. Bioeng.">
        <title>Molecular cloning and nucleotide sequence of the gene for an alkaline protease from the alkalophilic Bacillus sp. KSM-K16.</title>
        <authorList>
            <person name="Hakamada Y."/>
            <person name="Kobayashi T."/>
            <person name="Hitomi J."/>
            <person name="Kawai S."/>
            <person name="Ito S."/>
        </authorList>
    </citation>
    <scope>NUCLEOTIDE SEQUENCE [LARGE SCALE GENOMIC DNA]</scope>
    <source>
        <strain evidence="3 4">KSM-K16</strain>
    </source>
</reference>
<dbReference type="PANTHER" id="PTHR21064">
    <property type="entry name" value="AMINOGLYCOSIDE PHOSPHOTRANSFERASE DOMAIN-CONTAINING PROTEIN-RELATED"/>
    <property type="match status" value="1"/>
</dbReference>
<evidence type="ECO:0000256" key="1">
    <source>
        <dbReference type="ARBA" id="ARBA00038240"/>
    </source>
</evidence>
<gene>
    <name evidence="3" type="ordered locus">ABC1398</name>
</gene>
<evidence type="ECO:0000313" key="3">
    <source>
        <dbReference type="EMBL" id="BAD63936.1"/>
    </source>
</evidence>
<comment type="similarity">
    <text evidence="1">Belongs to the pseudomonas-type ThrB family.</text>
</comment>
<dbReference type="InterPro" id="IPR050249">
    <property type="entry name" value="Pseudomonas-type_ThrB"/>
</dbReference>
<dbReference type="GO" id="GO:0009088">
    <property type="term" value="P:threonine biosynthetic process"/>
    <property type="evidence" value="ECO:0007669"/>
    <property type="project" value="TreeGrafter"/>
</dbReference>
<reference evidence="3 4" key="3">
    <citation type="journal article" date="1997" name="Protein Eng.">
        <title>High-resolution crystal structure of M-protease: phylogeny aided analysis of the high-alkaline adaptation mechanism.</title>
        <authorList>
            <person name="Shirai T."/>
            <person name="Suzuki A."/>
            <person name="Yamane T."/>
            <person name="Ashida T."/>
            <person name="Kobayashi T."/>
            <person name="Ito S."/>
        </authorList>
    </citation>
    <scope>NUCLEOTIDE SEQUENCE [LARGE SCALE GENOMIC DNA]</scope>
    <source>
        <strain evidence="3 4">KSM-K16</strain>
    </source>
</reference>
<dbReference type="InterPro" id="IPR002575">
    <property type="entry name" value="Aminoglycoside_PTrfase"/>
</dbReference>
<reference evidence="3 4" key="2">
    <citation type="journal article" date="1995" name="Appl. Microbiol. Biotechnol.">
        <title>Purification and properties of an alkaline protease from alkalophilic Bacillus sp. KSM-K16.</title>
        <authorList>
            <person name="Kobayashi T."/>
            <person name="Hakamada Y."/>
            <person name="Adachi S."/>
            <person name="Hitomi J."/>
            <person name="Yoshimatsu T."/>
            <person name="Koike K."/>
            <person name="Kawai S."/>
            <person name="Ito S."/>
        </authorList>
    </citation>
    <scope>NUCLEOTIDE SEQUENCE [LARGE SCALE GENOMIC DNA]</scope>
    <source>
        <strain evidence="3 4">KSM-K16</strain>
    </source>
</reference>
<sequence length="359" mass="42307">MSTAFQAAAKTAEKMLIPKIVELYELKGYSFSQIPPHDGGRNLVYTCKKAGEKEKIIRIGFLSDRKKEDFLSELEYVRYLYDHGGSVSNVVDSQKGNLVEEIAYENQTFFVSLFERARGKKLAENHYRYRDGAPIAEYFYNCGKTLGKLHHLSKEYKPVHRRYDFFDKYNRAYIVQLLPDSLSLVKEKLFQLLKTLEGLNRSSGHYGMVHFDYSDGNYHVDFENGNITVFDFDNSCFCWYMYDLANLWTIGAGWIRFEKDNSKRREFMDDYFENVLDGYRSETEIDDFMLEQLPLFIQAILMENMIDAFEVMRNNGEEAKCDEELSYLIKCLEEDIPYKGFFHEIYSCEAPFEYEERKI</sequence>
<reference evidence="4" key="4">
    <citation type="submission" date="2003-10" db="EMBL/GenBank/DDBJ databases">
        <title>The complete genome sequence of the alkaliphilic Bacillus clausii KSM-K16.</title>
        <authorList>
            <person name="Takaki Y."/>
            <person name="Kageyama Y."/>
            <person name="Shimamura S."/>
            <person name="Suzuki H."/>
            <person name="Nishi S."/>
            <person name="Hatada Y."/>
            <person name="Kawai S."/>
            <person name="Ito S."/>
            <person name="Horikoshi K."/>
        </authorList>
    </citation>
    <scope>NUCLEOTIDE SEQUENCE [LARGE SCALE GENOMIC DNA]</scope>
    <source>
        <strain evidence="4">KSM-K16</strain>
    </source>
</reference>
<dbReference type="STRING" id="66692.ABC1398"/>
<keyword evidence="4" id="KW-1185">Reference proteome</keyword>
<protein>
    <recommendedName>
        <fullName evidence="2">Aminoglycoside phosphotransferase domain-containing protein</fullName>
    </recommendedName>
</protein>
<evidence type="ECO:0000259" key="2">
    <source>
        <dbReference type="Pfam" id="PF01636"/>
    </source>
</evidence>
<dbReference type="Gene3D" id="3.90.1200.10">
    <property type="match status" value="1"/>
</dbReference>
<reference evidence="3 4" key="5">
    <citation type="journal article" date="2007" name="Extremophiles">
        <title>Intragenomic diversity of the V1 regions of 16S rRNA genes in high-alkaline protease-producing Bacillus clausii spp.</title>
        <authorList>
            <person name="Kageyama Y."/>
            <person name="Takaki Y."/>
            <person name="Shimamura S."/>
            <person name="Nishi S."/>
            <person name="Nogi Y."/>
            <person name="Uchimura K."/>
            <person name="Kobayashi T."/>
            <person name="Hitomi J."/>
            <person name="Ozaki K."/>
            <person name="Kawai S."/>
            <person name="Ito S."/>
            <person name="Horikoshi K."/>
        </authorList>
    </citation>
    <scope>NUCLEOTIDE SEQUENCE [LARGE SCALE GENOMIC DNA]</scope>
    <source>
        <strain evidence="3 4">KSM-K16</strain>
    </source>
</reference>
<dbReference type="InterPro" id="IPR011009">
    <property type="entry name" value="Kinase-like_dom_sf"/>
</dbReference>
<organism evidence="3 4">
    <name type="scientific">Shouchella clausii (strain KSM-K16)</name>
    <name type="common">Alkalihalobacillus clausii</name>
    <dbReference type="NCBI Taxonomy" id="66692"/>
    <lineage>
        <taxon>Bacteria</taxon>
        <taxon>Bacillati</taxon>
        <taxon>Bacillota</taxon>
        <taxon>Bacilli</taxon>
        <taxon>Bacillales</taxon>
        <taxon>Bacillaceae</taxon>
        <taxon>Shouchella</taxon>
    </lineage>
</organism>
<feature type="domain" description="Aminoglycoside phosphotransferase" evidence="2">
    <location>
        <begin position="35"/>
        <end position="272"/>
    </location>
</feature>
<dbReference type="HOGENOM" id="CLU_044821_1_0_9"/>
<dbReference type="Proteomes" id="UP000001168">
    <property type="component" value="Chromosome"/>
</dbReference>
<dbReference type="eggNOG" id="COG2334">
    <property type="taxonomic scope" value="Bacteria"/>
</dbReference>
<accession>Q5WI69</accession>
<dbReference type="GO" id="GO:0004413">
    <property type="term" value="F:homoserine kinase activity"/>
    <property type="evidence" value="ECO:0007669"/>
    <property type="project" value="TreeGrafter"/>
</dbReference>
<dbReference type="AlphaFoldDB" id="Q5WI69"/>
<proteinExistence type="inferred from homology"/>
<dbReference type="Pfam" id="PF01636">
    <property type="entry name" value="APH"/>
    <property type="match status" value="1"/>
</dbReference>
<dbReference type="EMBL" id="AP006627">
    <property type="protein sequence ID" value="BAD63936.1"/>
    <property type="molecule type" value="Genomic_DNA"/>
</dbReference>